<dbReference type="Proteomes" id="UP000323257">
    <property type="component" value="Unassembled WGS sequence"/>
</dbReference>
<protein>
    <submittedName>
        <fullName evidence="2">Uncharacterized protein</fullName>
    </submittedName>
</protein>
<dbReference type="EMBL" id="VNHS01000005">
    <property type="protein sequence ID" value="TYP74581.1"/>
    <property type="molecule type" value="Genomic_DNA"/>
</dbReference>
<keyword evidence="1" id="KW-0732">Signal</keyword>
<reference evidence="2 3" key="1">
    <citation type="submission" date="2019-07" db="EMBL/GenBank/DDBJ databases">
        <title>Genomic Encyclopedia of Type Strains, Phase III (KMG-III): the genomes of soil and plant-associated and newly described type strains.</title>
        <authorList>
            <person name="Whitman W."/>
        </authorList>
    </citation>
    <scope>NUCLEOTIDE SEQUENCE [LARGE SCALE GENOMIC DNA]</scope>
    <source>
        <strain evidence="2 3">BL24</strain>
    </source>
</reference>
<organism evidence="2 3">
    <name type="scientific">Paenibacillus methanolicus</name>
    <dbReference type="NCBI Taxonomy" id="582686"/>
    <lineage>
        <taxon>Bacteria</taxon>
        <taxon>Bacillati</taxon>
        <taxon>Bacillota</taxon>
        <taxon>Bacilli</taxon>
        <taxon>Bacillales</taxon>
        <taxon>Paenibacillaceae</taxon>
        <taxon>Paenibacillus</taxon>
    </lineage>
</organism>
<evidence type="ECO:0000313" key="2">
    <source>
        <dbReference type="EMBL" id="TYP74581.1"/>
    </source>
</evidence>
<gene>
    <name evidence="2" type="ORF">BCM02_105125</name>
</gene>
<sequence>MTRKYSLLLLTMLLHTKEAGADEAAGGSWNGEDGLMFAGPASTREEALAVSNDLMAPYLKQLMRDQGGFVLK</sequence>
<comment type="caution">
    <text evidence="2">The sequence shown here is derived from an EMBL/GenBank/DDBJ whole genome shotgun (WGS) entry which is preliminary data.</text>
</comment>
<dbReference type="RefSeq" id="WP_148929833.1">
    <property type="nucleotide sequence ID" value="NZ_VNHS01000005.1"/>
</dbReference>
<dbReference type="AlphaFoldDB" id="A0A5S5C568"/>
<evidence type="ECO:0000256" key="1">
    <source>
        <dbReference type="SAM" id="SignalP"/>
    </source>
</evidence>
<keyword evidence="3" id="KW-1185">Reference proteome</keyword>
<feature type="signal peptide" evidence="1">
    <location>
        <begin position="1"/>
        <end position="21"/>
    </location>
</feature>
<proteinExistence type="predicted"/>
<feature type="chain" id="PRO_5024332395" evidence="1">
    <location>
        <begin position="22"/>
        <end position="72"/>
    </location>
</feature>
<evidence type="ECO:0000313" key="3">
    <source>
        <dbReference type="Proteomes" id="UP000323257"/>
    </source>
</evidence>
<dbReference type="OrthoDB" id="2971011at2"/>
<name>A0A5S5C568_9BACL</name>
<accession>A0A5S5C568</accession>